<comment type="caution">
    <text evidence="2">The sequence shown here is derived from an EMBL/GenBank/DDBJ whole genome shotgun (WGS) entry which is preliminary data.</text>
</comment>
<keyword evidence="3" id="KW-1185">Reference proteome</keyword>
<feature type="region of interest" description="Disordered" evidence="1">
    <location>
        <begin position="123"/>
        <end position="148"/>
    </location>
</feature>
<feature type="region of interest" description="Disordered" evidence="1">
    <location>
        <begin position="173"/>
        <end position="206"/>
    </location>
</feature>
<feature type="compositionally biased region" description="Low complexity" evidence="1">
    <location>
        <begin position="175"/>
        <end position="194"/>
    </location>
</feature>
<dbReference type="AlphaFoldDB" id="A0AAV6UGQ8"/>
<gene>
    <name evidence="2" type="ORF">JTE90_025122</name>
</gene>
<evidence type="ECO:0000313" key="2">
    <source>
        <dbReference type="EMBL" id="KAG8183562.1"/>
    </source>
</evidence>
<dbReference type="EMBL" id="JAFNEN010000413">
    <property type="protein sequence ID" value="KAG8183562.1"/>
    <property type="molecule type" value="Genomic_DNA"/>
</dbReference>
<reference evidence="2 3" key="1">
    <citation type="journal article" date="2022" name="Nat. Ecol. Evol.">
        <title>A masculinizing supergene underlies an exaggerated male reproductive morph in a spider.</title>
        <authorList>
            <person name="Hendrickx F."/>
            <person name="De Corte Z."/>
            <person name="Sonet G."/>
            <person name="Van Belleghem S.M."/>
            <person name="Kostlbacher S."/>
            <person name="Vangestel C."/>
        </authorList>
    </citation>
    <scope>NUCLEOTIDE SEQUENCE [LARGE SCALE GENOMIC DNA]</scope>
    <source>
        <strain evidence="2">W744_W776</strain>
    </source>
</reference>
<proteinExistence type="predicted"/>
<dbReference type="Proteomes" id="UP000827092">
    <property type="component" value="Unassembled WGS sequence"/>
</dbReference>
<evidence type="ECO:0000313" key="3">
    <source>
        <dbReference type="Proteomes" id="UP000827092"/>
    </source>
</evidence>
<protein>
    <submittedName>
        <fullName evidence="2">Uncharacterized protein</fullName>
    </submittedName>
</protein>
<accession>A0AAV6UGQ8</accession>
<name>A0AAV6UGQ8_9ARAC</name>
<organism evidence="2 3">
    <name type="scientific">Oedothorax gibbosus</name>
    <dbReference type="NCBI Taxonomy" id="931172"/>
    <lineage>
        <taxon>Eukaryota</taxon>
        <taxon>Metazoa</taxon>
        <taxon>Ecdysozoa</taxon>
        <taxon>Arthropoda</taxon>
        <taxon>Chelicerata</taxon>
        <taxon>Arachnida</taxon>
        <taxon>Araneae</taxon>
        <taxon>Araneomorphae</taxon>
        <taxon>Entelegynae</taxon>
        <taxon>Araneoidea</taxon>
        <taxon>Linyphiidae</taxon>
        <taxon>Erigoninae</taxon>
        <taxon>Oedothorax</taxon>
    </lineage>
</organism>
<sequence length="220" mass="24712">MAKVLRWIRKQCAKICSCLKSGEADHEDTDDNDFWDDIVAQQENVVPEAKTEEQPVEEEKIAMKADWESKNKSFEEDTDTDVVLEEGKEQESVEVVAQTIENTSVSVDEPIISDPQESVFLEEVNDSESDNEPCISSSDSETTSEDGEFDALDIFEDDTSLHSNKFQLVKKDMETVSSSSTSNESSSESSVATDSEIDAMNPQMPKKTHVSIFLEEFWDD</sequence>
<evidence type="ECO:0000256" key="1">
    <source>
        <dbReference type="SAM" id="MobiDB-lite"/>
    </source>
</evidence>